<dbReference type="AlphaFoldDB" id="A0A0Q3QV59"/>
<dbReference type="SUPFAM" id="SSF103642">
    <property type="entry name" value="Sec-C motif"/>
    <property type="match status" value="1"/>
</dbReference>
<comment type="caution">
    <text evidence="1">The sequence shown here is derived from an EMBL/GenBank/DDBJ whole genome shotgun (WGS) entry which is preliminary data.</text>
</comment>
<gene>
    <name evidence="1" type="ORF">AN957_12475</name>
</gene>
<dbReference type="PATRIC" id="fig|1637975.4.peg.2324"/>
<proteinExistence type="predicted"/>
<dbReference type="EMBL" id="LJIX01000006">
    <property type="protein sequence ID" value="KQL21897.1"/>
    <property type="molecule type" value="Genomic_DNA"/>
</dbReference>
<dbReference type="STRING" id="1637975.AN957_12475"/>
<sequence length="76" mass="8756">MVCYVVNELQLAQVAKICNDYGIYSIIKIKPYVDISQLKKALKVKMKDRLYDPCPCGKGGKFKFCCYNKEVNIELK</sequence>
<evidence type="ECO:0000313" key="1">
    <source>
        <dbReference type="EMBL" id="KQL21897.1"/>
    </source>
</evidence>
<protein>
    <submittedName>
        <fullName evidence="1">Uncharacterized protein</fullName>
    </submittedName>
</protein>
<evidence type="ECO:0000313" key="2">
    <source>
        <dbReference type="Proteomes" id="UP000050996"/>
    </source>
</evidence>
<reference evidence="1 2" key="1">
    <citation type="submission" date="2015-09" db="EMBL/GenBank/DDBJ databases">
        <title>Genome sequencing project for genomic taxonomy and phylogenomics of Bacillus-like bacteria.</title>
        <authorList>
            <person name="Liu B."/>
            <person name="Wang J."/>
            <person name="Zhu Y."/>
            <person name="Liu G."/>
            <person name="Chen Q."/>
            <person name="Chen Z."/>
            <person name="Lan J."/>
            <person name="Che J."/>
            <person name="Ge C."/>
            <person name="Shi H."/>
            <person name="Pan Z."/>
            <person name="Liu X."/>
        </authorList>
    </citation>
    <scope>NUCLEOTIDE SEQUENCE [LARGE SCALE GENOMIC DNA]</scope>
    <source>
        <strain evidence="1 2">FJAT-18043</strain>
    </source>
</reference>
<dbReference type="Proteomes" id="UP000050996">
    <property type="component" value="Unassembled WGS sequence"/>
</dbReference>
<keyword evidence="2" id="KW-1185">Reference proteome</keyword>
<accession>A0A0Q3QV59</accession>
<organism evidence="1 2">
    <name type="scientific">Cytobacillus solani</name>
    <dbReference type="NCBI Taxonomy" id="1637975"/>
    <lineage>
        <taxon>Bacteria</taxon>
        <taxon>Bacillati</taxon>
        <taxon>Bacillota</taxon>
        <taxon>Bacilli</taxon>
        <taxon>Bacillales</taxon>
        <taxon>Bacillaceae</taxon>
        <taxon>Cytobacillus</taxon>
    </lineage>
</organism>
<name>A0A0Q3QV59_9BACI</name>